<comment type="similarity">
    <text evidence="2 5">Belongs to the pseudouridine synthase RluA family.</text>
</comment>
<organism evidence="7 8">
    <name type="scientific">Bacillus timonensis</name>
    <dbReference type="NCBI Taxonomy" id="1033734"/>
    <lineage>
        <taxon>Bacteria</taxon>
        <taxon>Bacillati</taxon>
        <taxon>Bacillota</taxon>
        <taxon>Bacilli</taxon>
        <taxon>Bacillales</taxon>
        <taxon>Bacillaceae</taxon>
        <taxon>Bacillus</taxon>
    </lineage>
</organism>
<dbReference type="EMBL" id="SLUB01000037">
    <property type="protein sequence ID" value="THE10922.1"/>
    <property type="molecule type" value="Genomic_DNA"/>
</dbReference>
<dbReference type="GO" id="GO:0003723">
    <property type="term" value="F:RNA binding"/>
    <property type="evidence" value="ECO:0007669"/>
    <property type="project" value="InterPro"/>
</dbReference>
<dbReference type="GO" id="GO:0140098">
    <property type="term" value="F:catalytic activity, acting on RNA"/>
    <property type="evidence" value="ECO:0007669"/>
    <property type="project" value="UniProtKB-ARBA"/>
</dbReference>
<dbReference type="RefSeq" id="WP_136380747.1">
    <property type="nucleotide sequence ID" value="NZ_SLUB01000037.1"/>
</dbReference>
<dbReference type="PROSITE" id="PS01129">
    <property type="entry name" value="PSI_RLU"/>
    <property type="match status" value="1"/>
</dbReference>
<dbReference type="GO" id="GO:0000455">
    <property type="term" value="P:enzyme-directed rRNA pseudouridine synthesis"/>
    <property type="evidence" value="ECO:0007669"/>
    <property type="project" value="TreeGrafter"/>
</dbReference>
<sequence length="303" mass="34754">MLTKRVGEWFEVQVPKDWVGMTIEDVLKNAWSMPKQMLHQLRMEKGVKHKGETKPWNTTLIQNDKLQVHLFIEEQLGVEPEYVPNLHILFEDDHLLIVNKPPGMDTHPNEEGQLGTLANAVAYHFQMNGIQTKVRHIHRLDHDTTGAVIFAKHKLASAILDRRLEKREIKRTYLALVHGIIKQKKGTIEAAIGRDRHHPTRRRVSPTGQKAITKFHVLRTVSNKEITLVELELLTGRTHQIRVHMSHLGYPLVGDTLYGGQPIVQRQALHAARIQLVHPLTNEKIMCEAPFLDSPPIFEKITD</sequence>
<dbReference type="PANTHER" id="PTHR21600:SF71">
    <property type="entry name" value="PSEUDOURIDINE SYNTHASE"/>
    <property type="match status" value="1"/>
</dbReference>
<dbReference type="CDD" id="cd02869">
    <property type="entry name" value="PseudoU_synth_RluA_like"/>
    <property type="match status" value="1"/>
</dbReference>
<evidence type="ECO:0000256" key="5">
    <source>
        <dbReference type="RuleBase" id="RU362028"/>
    </source>
</evidence>
<comment type="caution">
    <text evidence="7">The sequence shown here is derived from an EMBL/GenBank/DDBJ whole genome shotgun (WGS) entry which is preliminary data.</text>
</comment>
<dbReference type="Gene3D" id="3.30.2350.10">
    <property type="entry name" value="Pseudouridine synthase"/>
    <property type="match status" value="1"/>
</dbReference>
<dbReference type="Pfam" id="PF00849">
    <property type="entry name" value="PseudoU_synth_2"/>
    <property type="match status" value="1"/>
</dbReference>
<dbReference type="AlphaFoldDB" id="A0A4S3PQA3"/>
<dbReference type="InterPro" id="IPR006224">
    <property type="entry name" value="PsdUridine_synth_RluA-like_CS"/>
</dbReference>
<protein>
    <recommendedName>
        <fullName evidence="5">Pseudouridine synthase</fullName>
        <ecNumber evidence="5">5.4.99.-</ecNumber>
    </recommendedName>
</protein>
<reference evidence="7 8" key="1">
    <citation type="journal article" date="2019" name="Indoor Air">
        <title>Impacts of indoor surface finishes on bacterial viability.</title>
        <authorList>
            <person name="Hu J."/>
            <person name="Maamar S.B."/>
            <person name="Glawe A.J."/>
            <person name="Gottel N."/>
            <person name="Gilbert J.A."/>
            <person name="Hartmann E.M."/>
        </authorList>
    </citation>
    <scope>NUCLEOTIDE SEQUENCE [LARGE SCALE GENOMIC DNA]</scope>
    <source>
        <strain evidence="7 8">AF060A6</strain>
    </source>
</reference>
<dbReference type="InterPro" id="IPR006225">
    <property type="entry name" value="PsdUridine_synth_RluC/D"/>
</dbReference>
<dbReference type="PANTHER" id="PTHR21600">
    <property type="entry name" value="MITOCHONDRIAL RNA PSEUDOURIDINE SYNTHASE"/>
    <property type="match status" value="1"/>
</dbReference>
<comment type="catalytic activity">
    <reaction evidence="1 5">
        <text>a uridine in RNA = a pseudouridine in RNA</text>
        <dbReference type="Rhea" id="RHEA:48348"/>
        <dbReference type="Rhea" id="RHEA-COMP:12068"/>
        <dbReference type="Rhea" id="RHEA-COMP:12069"/>
        <dbReference type="ChEBI" id="CHEBI:65314"/>
        <dbReference type="ChEBI" id="CHEBI:65315"/>
    </reaction>
</comment>
<dbReference type="SUPFAM" id="SSF55120">
    <property type="entry name" value="Pseudouridine synthase"/>
    <property type="match status" value="1"/>
</dbReference>
<keyword evidence="3 5" id="KW-0413">Isomerase</keyword>
<evidence type="ECO:0000256" key="2">
    <source>
        <dbReference type="ARBA" id="ARBA00010876"/>
    </source>
</evidence>
<evidence type="ECO:0000256" key="4">
    <source>
        <dbReference type="PIRSR" id="PIRSR606225-1"/>
    </source>
</evidence>
<dbReference type="EC" id="5.4.99.-" evidence="5"/>
<dbReference type="InterPro" id="IPR050188">
    <property type="entry name" value="RluA_PseudoU_synthase"/>
</dbReference>
<gene>
    <name evidence="7" type="ORF">E1I69_16915</name>
</gene>
<feature type="active site" evidence="4">
    <location>
        <position position="141"/>
    </location>
</feature>
<feature type="domain" description="Pseudouridine synthase RsuA/RluA-like" evidence="6">
    <location>
        <begin position="94"/>
        <end position="247"/>
    </location>
</feature>
<dbReference type="GO" id="GO:0009982">
    <property type="term" value="F:pseudouridine synthase activity"/>
    <property type="evidence" value="ECO:0007669"/>
    <property type="project" value="InterPro"/>
</dbReference>
<keyword evidence="8" id="KW-1185">Reference proteome</keyword>
<evidence type="ECO:0000256" key="1">
    <source>
        <dbReference type="ARBA" id="ARBA00000073"/>
    </source>
</evidence>
<evidence type="ECO:0000313" key="8">
    <source>
        <dbReference type="Proteomes" id="UP000306477"/>
    </source>
</evidence>
<comment type="function">
    <text evidence="5">Responsible for synthesis of pseudouridine from uracil.</text>
</comment>
<dbReference type="InterPro" id="IPR020103">
    <property type="entry name" value="PsdUridine_synth_cat_dom_sf"/>
</dbReference>
<dbReference type="FunFam" id="3.30.2350.10:FF:000005">
    <property type="entry name" value="Pseudouridine synthase"/>
    <property type="match status" value="1"/>
</dbReference>
<name>A0A4S3PQA3_9BACI</name>
<dbReference type="NCBIfam" id="TIGR00005">
    <property type="entry name" value="rluA_subfam"/>
    <property type="match status" value="1"/>
</dbReference>
<dbReference type="Proteomes" id="UP000306477">
    <property type="component" value="Unassembled WGS sequence"/>
</dbReference>
<evidence type="ECO:0000259" key="6">
    <source>
        <dbReference type="Pfam" id="PF00849"/>
    </source>
</evidence>
<evidence type="ECO:0000313" key="7">
    <source>
        <dbReference type="EMBL" id="THE10922.1"/>
    </source>
</evidence>
<evidence type="ECO:0000256" key="3">
    <source>
        <dbReference type="ARBA" id="ARBA00023235"/>
    </source>
</evidence>
<dbReference type="STRING" id="1033734.GCA_000285535_01505"/>
<proteinExistence type="inferred from homology"/>
<accession>A0A4S3PQA3</accession>
<dbReference type="OrthoDB" id="9807829at2"/>
<dbReference type="InterPro" id="IPR006145">
    <property type="entry name" value="PsdUridine_synth_RsuA/RluA"/>
</dbReference>